<name>A0ACC6Q932_9ACTN</name>
<proteinExistence type="predicted"/>
<accession>A0ACC6Q932</accession>
<gene>
    <name evidence="1" type="ORF">WKI58_00110</name>
</gene>
<sequence length="169" mass="18708">MSSETTVEARLLDHLCAAGIRYTTPLDGAGTYVAVPLPDGSEIVISGTTTDRAEVRTRHAPQEHASWQATWQDYRTSRMRMLYDSHGEGREFEADTAAAAAAVVQAVREQTTHDGWTIVDWHTDDDGTVLLLRINDAWATRARAGRGDVDVFHADEPSARERFAELINL</sequence>
<reference evidence="1" key="1">
    <citation type="submission" date="2024-03" db="EMBL/GenBank/DDBJ databases">
        <title>Novel Streptomyces species of biotechnological and ecological value are a feature of Machair soil.</title>
        <authorList>
            <person name="Prole J.R."/>
            <person name="Goodfellow M."/>
            <person name="Allenby N."/>
            <person name="Ward A.C."/>
        </authorList>
    </citation>
    <scope>NUCLEOTIDE SEQUENCE</scope>
    <source>
        <strain evidence="1">MS1.AVA.4</strain>
    </source>
</reference>
<dbReference type="Proteomes" id="UP001375539">
    <property type="component" value="Unassembled WGS sequence"/>
</dbReference>
<organism evidence="1 2">
    <name type="scientific">Streptomyces pratisoli</name>
    <dbReference type="NCBI Taxonomy" id="3139917"/>
    <lineage>
        <taxon>Bacteria</taxon>
        <taxon>Bacillati</taxon>
        <taxon>Actinomycetota</taxon>
        <taxon>Actinomycetes</taxon>
        <taxon>Kitasatosporales</taxon>
        <taxon>Streptomycetaceae</taxon>
        <taxon>Streptomyces</taxon>
    </lineage>
</organism>
<comment type="caution">
    <text evidence="1">The sequence shown here is derived from an EMBL/GenBank/DDBJ whole genome shotgun (WGS) entry which is preliminary data.</text>
</comment>
<dbReference type="EMBL" id="JBBKAI010000001">
    <property type="protein sequence ID" value="MEJ8654955.1"/>
    <property type="molecule type" value="Genomic_DNA"/>
</dbReference>
<evidence type="ECO:0000313" key="2">
    <source>
        <dbReference type="Proteomes" id="UP001375539"/>
    </source>
</evidence>
<evidence type="ECO:0000313" key="1">
    <source>
        <dbReference type="EMBL" id="MEJ8654955.1"/>
    </source>
</evidence>
<keyword evidence="2" id="KW-1185">Reference proteome</keyword>
<protein>
    <submittedName>
        <fullName evidence="1">Uncharacterized protein</fullName>
    </submittedName>
</protein>